<keyword evidence="8" id="KW-1185">Reference proteome</keyword>
<dbReference type="NCBIfam" id="NF001033">
    <property type="entry name" value="PRK00114.1"/>
    <property type="match status" value="1"/>
</dbReference>
<dbReference type="PIRSF" id="PIRSF005261">
    <property type="entry name" value="Heat_shock_Hsp33"/>
    <property type="match status" value="1"/>
</dbReference>
<organism evidence="7 8">
    <name type="scientific">Pseudobacteroides cellulosolvens ATCC 35603 = DSM 2933</name>
    <dbReference type="NCBI Taxonomy" id="398512"/>
    <lineage>
        <taxon>Bacteria</taxon>
        <taxon>Bacillati</taxon>
        <taxon>Bacillota</taxon>
        <taxon>Clostridia</taxon>
        <taxon>Eubacteriales</taxon>
        <taxon>Oscillospiraceae</taxon>
        <taxon>Pseudobacteroides</taxon>
    </lineage>
</organism>
<keyword evidence="5 6" id="KW-0676">Redox-active center</keyword>
<gene>
    <name evidence="6" type="primary">hslO</name>
    <name evidence="7" type="ORF">Bccel_2612</name>
</gene>
<comment type="PTM">
    <text evidence="6">Under oxidizing conditions two disulfide bonds are formed involving the reactive cysteines. Under reducing conditions zinc is bound to the reactive cysteines and the protein is inactive.</text>
</comment>
<dbReference type="HAMAP" id="MF_00117">
    <property type="entry name" value="HslO"/>
    <property type="match status" value="1"/>
</dbReference>
<dbReference type="PANTHER" id="PTHR30111">
    <property type="entry name" value="33 KDA CHAPERONIN"/>
    <property type="match status" value="1"/>
</dbReference>
<dbReference type="SUPFAM" id="SSF118352">
    <property type="entry name" value="HSP33 redox switch-like"/>
    <property type="match status" value="1"/>
</dbReference>
<dbReference type="RefSeq" id="WP_036942700.1">
    <property type="nucleotide sequence ID" value="NZ_JQKC01000019.1"/>
</dbReference>
<sequence>MQDYIISGTAAEGKLRVFLANTTDMAREASTVHNLSAIASVALGRTLTAAALMSKTLKGEKDIITIQIKGSGPIGGIIVVTDSKSNVRGYAYNPQVDNIFTEDGKLDVGSVVGKPGYLNIIKDLGLKEPYVGYVNLVSGEIAEDLSCYFYYSEQIPTIVSLGVQVDSDESVKSSGGFFVQVMPDADEKIIDDLEERIKTIPAVSELLKNESPEDILSIILEGLDPKVTNKGQCKYQCNCSRERMEAGLISLGKDEITALINEQHDAELVCHFCNNKYQFTEQELKEIVERLK</sequence>
<dbReference type="EMBL" id="LGTC01000001">
    <property type="protein sequence ID" value="KNY27341.1"/>
    <property type="molecule type" value="Genomic_DNA"/>
</dbReference>
<dbReference type="InterPro" id="IPR000397">
    <property type="entry name" value="Heat_shock_Hsp33"/>
</dbReference>
<dbReference type="Proteomes" id="UP000036923">
    <property type="component" value="Unassembled WGS sequence"/>
</dbReference>
<keyword evidence="2 6" id="KW-0862">Zinc</keyword>
<comment type="caution">
    <text evidence="7">The sequence shown here is derived from an EMBL/GenBank/DDBJ whole genome shotgun (WGS) entry which is preliminary data.</text>
</comment>
<dbReference type="GO" id="GO:0042026">
    <property type="term" value="P:protein refolding"/>
    <property type="evidence" value="ECO:0007669"/>
    <property type="project" value="TreeGrafter"/>
</dbReference>
<dbReference type="STRING" id="398512.Bccel_2612"/>
<dbReference type="GO" id="GO:0044183">
    <property type="term" value="F:protein folding chaperone"/>
    <property type="evidence" value="ECO:0007669"/>
    <property type="project" value="TreeGrafter"/>
</dbReference>
<comment type="similarity">
    <text evidence="6">Belongs to the HSP33 family.</text>
</comment>
<dbReference type="Gene3D" id="3.55.30.10">
    <property type="entry name" value="Hsp33 domain"/>
    <property type="match status" value="1"/>
</dbReference>
<comment type="subcellular location">
    <subcellularLocation>
        <location evidence="6">Cytoplasm</location>
    </subcellularLocation>
</comment>
<name>A0A0L6JNE7_9FIRM</name>
<feature type="disulfide bond" description="Redox-active" evidence="6">
    <location>
        <begin position="237"/>
        <end position="239"/>
    </location>
</feature>
<dbReference type="eggNOG" id="COG1281">
    <property type="taxonomic scope" value="Bacteria"/>
</dbReference>
<dbReference type="InterPro" id="IPR016154">
    <property type="entry name" value="Heat_shock_Hsp33_C"/>
</dbReference>
<evidence type="ECO:0000256" key="2">
    <source>
        <dbReference type="ARBA" id="ARBA00022833"/>
    </source>
</evidence>
<evidence type="ECO:0000256" key="3">
    <source>
        <dbReference type="ARBA" id="ARBA00023157"/>
    </source>
</evidence>
<feature type="disulfide bond" description="Redox-active" evidence="6">
    <location>
        <begin position="270"/>
        <end position="273"/>
    </location>
</feature>
<dbReference type="PATRIC" id="fig|398512.5.peg.2720"/>
<comment type="function">
    <text evidence="6">Redox regulated molecular chaperone. Protects both thermally unfolding and oxidatively damaged proteins from irreversible aggregation. Plays an important role in the bacterial defense system toward oxidative stress.</text>
</comment>
<dbReference type="GO" id="GO:0051082">
    <property type="term" value="F:unfolded protein binding"/>
    <property type="evidence" value="ECO:0007669"/>
    <property type="project" value="UniProtKB-UniRule"/>
</dbReference>
<dbReference type="OrthoDB" id="9776534at2"/>
<accession>A0A0L6JNE7</accession>
<keyword evidence="3 6" id="KW-1015">Disulfide bond</keyword>
<dbReference type="InterPro" id="IPR016153">
    <property type="entry name" value="Heat_shock_Hsp33_N"/>
</dbReference>
<evidence type="ECO:0000256" key="4">
    <source>
        <dbReference type="ARBA" id="ARBA00023186"/>
    </source>
</evidence>
<dbReference type="CDD" id="cd00498">
    <property type="entry name" value="Hsp33"/>
    <property type="match status" value="1"/>
</dbReference>
<evidence type="ECO:0000313" key="7">
    <source>
        <dbReference type="EMBL" id="KNY27341.1"/>
    </source>
</evidence>
<reference evidence="8" key="1">
    <citation type="submission" date="2015-07" db="EMBL/GenBank/DDBJ databases">
        <title>Near-Complete Genome Sequence of the Cellulolytic Bacterium Bacteroides (Pseudobacteroides) cellulosolvens ATCC 35603.</title>
        <authorList>
            <person name="Dassa B."/>
            <person name="Utturkar S.M."/>
            <person name="Klingeman D.M."/>
            <person name="Hurt R.A."/>
            <person name="Keller M."/>
            <person name="Xu J."/>
            <person name="Reddy Y.H.K."/>
            <person name="Borovok I."/>
            <person name="Grinberg I.R."/>
            <person name="Lamed R."/>
            <person name="Zhivin O."/>
            <person name="Bayer E.A."/>
            <person name="Brown S.D."/>
        </authorList>
    </citation>
    <scope>NUCLEOTIDE SEQUENCE [LARGE SCALE GENOMIC DNA]</scope>
    <source>
        <strain evidence="8">DSM 2933</strain>
    </source>
</reference>
<dbReference type="AlphaFoldDB" id="A0A0L6JNE7"/>
<dbReference type="Pfam" id="PF01430">
    <property type="entry name" value="HSP33"/>
    <property type="match status" value="1"/>
</dbReference>
<evidence type="ECO:0000256" key="1">
    <source>
        <dbReference type="ARBA" id="ARBA00022490"/>
    </source>
</evidence>
<protein>
    <recommendedName>
        <fullName evidence="6">33 kDa chaperonin</fullName>
    </recommendedName>
    <alternativeName>
        <fullName evidence="6">Heat shock protein 33 homolog</fullName>
        <shortName evidence="6">HSP33</shortName>
    </alternativeName>
</protein>
<keyword evidence="4 6" id="KW-0143">Chaperone</keyword>
<dbReference type="SUPFAM" id="SSF64397">
    <property type="entry name" value="Hsp33 domain"/>
    <property type="match status" value="1"/>
</dbReference>
<evidence type="ECO:0000256" key="6">
    <source>
        <dbReference type="HAMAP-Rule" id="MF_00117"/>
    </source>
</evidence>
<evidence type="ECO:0000313" key="8">
    <source>
        <dbReference type="Proteomes" id="UP000036923"/>
    </source>
</evidence>
<keyword evidence="1 6" id="KW-0963">Cytoplasm</keyword>
<dbReference type="Gene3D" id="3.90.1280.10">
    <property type="entry name" value="HSP33 redox switch-like"/>
    <property type="match status" value="1"/>
</dbReference>
<proteinExistence type="inferred from homology"/>
<evidence type="ECO:0000256" key="5">
    <source>
        <dbReference type="ARBA" id="ARBA00023284"/>
    </source>
</evidence>
<dbReference type="GO" id="GO:0005737">
    <property type="term" value="C:cytoplasm"/>
    <property type="evidence" value="ECO:0007669"/>
    <property type="project" value="UniProtKB-SubCell"/>
</dbReference>
<dbReference type="PANTHER" id="PTHR30111:SF1">
    <property type="entry name" value="33 KDA CHAPERONIN"/>
    <property type="match status" value="1"/>
</dbReference>